<gene>
    <name evidence="1" type="ORF">KI810_09505</name>
</gene>
<comment type="caution">
    <text evidence="1">The sequence shown here is derived from an EMBL/GenBank/DDBJ whole genome shotgun (WGS) entry which is preliminary data.</text>
</comment>
<reference evidence="1 2" key="1">
    <citation type="submission" date="2021-05" db="EMBL/GenBank/DDBJ databases">
        <title>The draft genome of Geobacter luticola JCM 17780.</title>
        <authorList>
            <person name="Xu Z."/>
            <person name="Masuda Y."/>
            <person name="Itoh H."/>
            <person name="Senoo K."/>
        </authorList>
    </citation>
    <scope>NUCLEOTIDE SEQUENCE [LARGE SCALE GENOMIC DNA]</scope>
    <source>
        <strain evidence="1 2">JCM 17780</strain>
    </source>
</reference>
<dbReference type="EMBL" id="JAHCVK010000003">
    <property type="protein sequence ID" value="MBT0653291.1"/>
    <property type="molecule type" value="Genomic_DNA"/>
</dbReference>
<organism evidence="1 2">
    <name type="scientific">Geomobilimonas luticola</name>
    <dbReference type="NCBI Taxonomy" id="1114878"/>
    <lineage>
        <taxon>Bacteria</taxon>
        <taxon>Pseudomonadati</taxon>
        <taxon>Thermodesulfobacteriota</taxon>
        <taxon>Desulfuromonadia</taxon>
        <taxon>Geobacterales</taxon>
        <taxon>Geobacteraceae</taxon>
        <taxon>Geomobilimonas</taxon>
    </lineage>
</organism>
<evidence type="ECO:0000313" key="1">
    <source>
        <dbReference type="EMBL" id="MBT0653291.1"/>
    </source>
</evidence>
<proteinExistence type="predicted"/>
<accession>A0ABS5SD41</accession>
<protein>
    <submittedName>
        <fullName evidence="1">Uncharacterized protein</fullName>
    </submittedName>
</protein>
<evidence type="ECO:0000313" key="2">
    <source>
        <dbReference type="Proteomes" id="UP000756860"/>
    </source>
</evidence>
<name>A0ABS5SD41_9BACT</name>
<sequence length="66" mass="7295">MALKVKSFGMEIRPLKTMQELQQLDAVVNEFIAGNGIRKLISVSDSPTTDDKGETIGLVRVIAYEE</sequence>
<dbReference type="RefSeq" id="WP_214175296.1">
    <property type="nucleotide sequence ID" value="NZ_JAHCVK010000003.1"/>
</dbReference>
<keyword evidence="2" id="KW-1185">Reference proteome</keyword>
<dbReference type="Proteomes" id="UP000756860">
    <property type="component" value="Unassembled WGS sequence"/>
</dbReference>